<dbReference type="InterPro" id="IPR010263">
    <property type="entry name" value="T6SS_TssK"/>
</dbReference>
<proteinExistence type="predicted"/>
<reference evidence="1" key="1">
    <citation type="journal article" date="2020" name="mSystems">
        <title>Genome- and Community-Level Interaction Insights into Carbon Utilization and Element Cycling Functions of Hydrothermarchaeota in Hydrothermal Sediment.</title>
        <authorList>
            <person name="Zhou Z."/>
            <person name="Liu Y."/>
            <person name="Xu W."/>
            <person name="Pan J."/>
            <person name="Luo Z.H."/>
            <person name="Li M."/>
        </authorList>
    </citation>
    <scope>NUCLEOTIDE SEQUENCE [LARGE SCALE GENOMIC DNA]</scope>
    <source>
        <strain evidence="1">HyVt-345</strain>
    </source>
</reference>
<evidence type="ECO:0000313" key="1">
    <source>
        <dbReference type="EMBL" id="HEA21174.1"/>
    </source>
</evidence>
<gene>
    <name evidence="1" type="ORF">ENH87_09675</name>
</gene>
<comment type="caution">
    <text evidence="1">The sequence shown here is derived from an EMBL/GenBank/DDBJ whole genome shotgun (WGS) entry which is preliminary data.</text>
</comment>
<dbReference type="Pfam" id="PF05936">
    <property type="entry name" value="T6SS_VasE"/>
    <property type="match status" value="1"/>
</dbReference>
<dbReference type="Proteomes" id="UP000886191">
    <property type="component" value="Unassembled WGS sequence"/>
</dbReference>
<protein>
    <recommendedName>
        <fullName evidence="2">Type VI secretion, VC_A0110, EvfL, ImpJ, VasE</fullName>
    </recommendedName>
</protein>
<evidence type="ECO:0008006" key="2">
    <source>
        <dbReference type="Google" id="ProtNLM"/>
    </source>
</evidence>
<accession>A0A831QLZ7</accession>
<dbReference type="AlphaFoldDB" id="A0A831QLZ7"/>
<name>A0A831QLZ7_9FLAO</name>
<sequence>MIEKIKNFKINWIDGMKISKEHFQGLQNYAENSVKDAFVTRNGRYGYGYFTSRSNSIHNDTINLDIHNSLRVSINELRAITPNGHRIEVTNETPRVEDQITISNVLDTNCETGFLLINLDIENPVPFGEQDAKEVPPRHPFVTNGHFFSFIDAKELEKTGLLGNQLPIAKITRVGNVLSFTTDYIPPCTSLDAHVQLMDFYNEVDNFLKMAERNCITILQKIRSKDNENPIADAMQLAVDKLYVYLAQKITTVKWEAQYLHPKDLLEILVSFARIFKGAVDISSPEEKERLLNYFGDWTDLKGGDYEKIFNTIINLKYNHDDVNENVKTVSVFMETIEKLLKVLTQVDYIGKRRDMGIFVHENMVNTKTKKSAQAGGPSFLAE</sequence>
<dbReference type="EMBL" id="DRGL01000034">
    <property type="protein sequence ID" value="HEA21174.1"/>
    <property type="molecule type" value="Genomic_DNA"/>
</dbReference>
<organism evidence="1">
    <name type="scientific">Pricia antarctica</name>
    <dbReference type="NCBI Taxonomy" id="641691"/>
    <lineage>
        <taxon>Bacteria</taxon>
        <taxon>Pseudomonadati</taxon>
        <taxon>Bacteroidota</taxon>
        <taxon>Flavobacteriia</taxon>
        <taxon>Flavobacteriales</taxon>
        <taxon>Flavobacteriaceae</taxon>
        <taxon>Pricia</taxon>
    </lineage>
</organism>